<proteinExistence type="predicted"/>
<accession>M1QC14</accession>
<feature type="compositionally biased region" description="Basic and acidic residues" evidence="1">
    <location>
        <begin position="186"/>
        <end position="196"/>
    </location>
</feature>
<dbReference type="PANTHER" id="PTHR40698:SF1">
    <property type="entry name" value="FLAGELLA-RELATED PROTEIN D-RELATED"/>
    <property type="match status" value="1"/>
</dbReference>
<dbReference type="GO" id="GO:0097588">
    <property type="term" value="P:archaeal or bacterial-type flagellum-dependent cell motility"/>
    <property type="evidence" value="ECO:0007669"/>
    <property type="project" value="InterPro"/>
</dbReference>
<evidence type="ECO:0000313" key="3">
    <source>
        <dbReference type="EMBL" id="AGF93528.1"/>
    </source>
</evidence>
<dbReference type="EMBL" id="JX684096">
    <property type="protein sequence ID" value="AGF93528.1"/>
    <property type="molecule type" value="Genomic_DNA"/>
</dbReference>
<dbReference type="Pfam" id="PF04659">
    <property type="entry name" value="Arch_fla_DE"/>
    <property type="match status" value="1"/>
</dbReference>
<name>M1QC14_9ZZZZ</name>
<dbReference type="AlphaFoldDB" id="M1QC14"/>
<dbReference type="InterPro" id="IPR052494">
    <property type="entry name" value="Flagella_assembly_related"/>
</dbReference>
<feature type="region of interest" description="Disordered" evidence="1">
    <location>
        <begin position="168"/>
        <end position="196"/>
    </location>
</feature>
<protein>
    <submittedName>
        <fullName evidence="3">Protein containing Archaeal flagella protein domain protein</fullName>
    </submittedName>
</protein>
<dbReference type="InterPro" id="IPR006752">
    <property type="entry name" value="Arch_fla_DE"/>
</dbReference>
<gene>
    <name evidence="3" type="ORF">FLSS-10_0003</name>
</gene>
<evidence type="ECO:0000256" key="1">
    <source>
        <dbReference type="SAM" id="MobiDB-lite"/>
    </source>
</evidence>
<organism evidence="3">
    <name type="scientific">uncultured organism</name>
    <dbReference type="NCBI Taxonomy" id="155900"/>
    <lineage>
        <taxon>unclassified sequences</taxon>
        <taxon>environmental samples</taxon>
    </lineage>
</organism>
<evidence type="ECO:0000259" key="2">
    <source>
        <dbReference type="Pfam" id="PF04659"/>
    </source>
</evidence>
<sequence length="196" mass="23138">MEKSSFYENELSEVSGEKKELSNPLKIEKPYLTAGNLKRGDLEKEIPTLEWLDYLLSKKEKDGLIEVLSYYIDLGWISKKARDYLMSYARGFSNRKKDKVFSEIKMNGKEYSVDKEKEEKEQGWEKNHRSHLMSPKDHIKSLYYILKIIKSDISDEKYEKVMETVQEKIGEKDYRKENPSGDVDEKESSKKKDNDK</sequence>
<feature type="domain" description="Archaeal flagella protein FlaD/E" evidence="2">
    <location>
        <begin position="41"/>
        <end position="98"/>
    </location>
</feature>
<feature type="compositionally biased region" description="Basic and acidic residues" evidence="1">
    <location>
        <begin position="168"/>
        <end position="179"/>
    </location>
</feature>
<reference evidence="3" key="1">
    <citation type="journal article" date="2013" name="Syst. Appl. Microbiol.">
        <title>New insights into the archaeal diversity of a hypersaline microbial mat obtained by a metagenomic approach.</title>
        <authorList>
            <person name="Lopez-Lopez A."/>
            <person name="Richter M."/>
            <person name="Pena A."/>
            <person name="Tamames J."/>
            <person name="Rossello-Mora R."/>
        </authorList>
    </citation>
    <scope>NUCLEOTIDE SEQUENCE</scope>
</reference>
<dbReference type="PANTHER" id="PTHR40698">
    <property type="entry name" value="FLAGELLA-RELATED PROTEIN E-RELATED-RELATED"/>
    <property type="match status" value="1"/>
</dbReference>
<feature type="region of interest" description="Disordered" evidence="1">
    <location>
        <begin position="1"/>
        <end position="22"/>
    </location>
</feature>
<keyword evidence="3" id="KW-0966">Cell projection</keyword>
<keyword evidence="3" id="KW-0282">Flagellum</keyword>
<keyword evidence="3" id="KW-0969">Cilium</keyword>